<feature type="transmembrane region" description="Helical" evidence="6">
    <location>
        <begin position="151"/>
        <end position="167"/>
    </location>
</feature>
<evidence type="ECO:0000256" key="4">
    <source>
        <dbReference type="ARBA" id="ARBA00022989"/>
    </source>
</evidence>
<dbReference type="Proteomes" id="UP001141961">
    <property type="component" value="Unassembled WGS sequence"/>
</dbReference>
<feature type="transmembrane region" description="Helical" evidence="6">
    <location>
        <begin position="301"/>
        <end position="322"/>
    </location>
</feature>
<protein>
    <submittedName>
        <fullName evidence="7">MFS transporter</fullName>
    </submittedName>
</protein>
<feature type="transmembrane region" description="Helical" evidence="6">
    <location>
        <begin position="101"/>
        <end position="130"/>
    </location>
</feature>
<proteinExistence type="predicted"/>
<evidence type="ECO:0000256" key="3">
    <source>
        <dbReference type="ARBA" id="ARBA00022692"/>
    </source>
</evidence>
<feature type="transmembrane region" description="Helical" evidence="6">
    <location>
        <begin position="230"/>
        <end position="257"/>
    </location>
</feature>
<reference evidence="7" key="2">
    <citation type="submission" date="2022-10" db="EMBL/GenBank/DDBJ databases">
        <authorList>
            <person name="Kostovova I."/>
            <person name="Moravkova M."/>
            <person name="Pechar R."/>
        </authorList>
    </citation>
    <scope>NUCLEOTIDE SEQUENCE</scope>
    <source>
        <strain evidence="7">M597B</strain>
    </source>
</reference>
<feature type="transmembrane region" description="Helical" evidence="6">
    <location>
        <begin position="359"/>
        <end position="380"/>
    </location>
</feature>
<keyword evidence="2" id="KW-1003">Cell membrane</keyword>
<sequence length="422" mass="45743">MNVFLKNKNYRIFSIASFLSSAGDILFYLAFMTYASKLQNYSLALSLIAISESIPRLFYIVGGYAADRTKNKYRNIVMAAIIRFVLYGTAGFLLISNLSQWNLVIIIAGINLISDIIGTYSGGLVSPLIVNLVGSDEFAEAEGFTNGLGEIINVSAQFIGSGLLLFLSYSNLAFINAITFLVAGLLFAHVGFKQKADKKIQSHQEENINSQNFIATMKSSYQQAKKEHGLLTIIFVMAALNGSLGSMNALVSIVMVANRSTMIISNYSFTLAVIGIVASCGTALGSIFGPQLTKKISIFSVTNFSIVVDICAIVAVLIANIYLILPLFFLITVTASTASLKLTQWLVTSVDQTILSSTIGLLNTIVMIAVPVMTTIFSTISGITNVKYALIMLLAVEVIELIVAIRLSIKTRENINTFVETK</sequence>
<keyword evidence="5 6" id="KW-0472">Membrane</keyword>
<evidence type="ECO:0000313" key="8">
    <source>
        <dbReference type="Proteomes" id="UP001141961"/>
    </source>
</evidence>
<organism evidence="7 8">
    <name type="scientific">Lactobacillus amylovorus</name>
    <dbReference type="NCBI Taxonomy" id="1604"/>
    <lineage>
        <taxon>Bacteria</taxon>
        <taxon>Bacillati</taxon>
        <taxon>Bacillota</taxon>
        <taxon>Bacilli</taxon>
        <taxon>Lactobacillales</taxon>
        <taxon>Lactobacillaceae</taxon>
        <taxon>Lactobacillus</taxon>
    </lineage>
</organism>
<feature type="transmembrane region" description="Helical" evidence="6">
    <location>
        <begin position="269"/>
        <end position="289"/>
    </location>
</feature>
<evidence type="ECO:0000256" key="1">
    <source>
        <dbReference type="ARBA" id="ARBA00004651"/>
    </source>
</evidence>
<dbReference type="PANTHER" id="PTHR23513:SF6">
    <property type="entry name" value="MAJOR FACILITATOR SUPERFAMILY ASSOCIATED DOMAIN-CONTAINING PROTEIN"/>
    <property type="match status" value="1"/>
</dbReference>
<dbReference type="GO" id="GO:0005886">
    <property type="term" value="C:plasma membrane"/>
    <property type="evidence" value="ECO:0007669"/>
    <property type="project" value="UniProtKB-SubCell"/>
</dbReference>
<accession>A0AAW6B810</accession>
<dbReference type="EMBL" id="JAOTHD010000005">
    <property type="protein sequence ID" value="MDB6246260.1"/>
    <property type="molecule type" value="Genomic_DNA"/>
</dbReference>
<feature type="transmembrane region" description="Helical" evidence="6">
    <location>
        <begin position="173"/>
        <end position="192"/>
    </location>
</feature>
<feature type="transmembrane region" description="Helical" evidence="6">
    <location>
        <begin position="12"/>
        <end position="31"/>
    </location>
</feature>
<keyword evidence="3 6" id="KW-0812">Transmembrane</keyword>
<dbReference type="SUPFAM" id="SSF103473">
    <property type="entry name" value="MFS general substrate transporter"/>
    <property type="match status" value="1"/>
</dbReference>
<evidence type="ECO:0000256" key="5">
    <source>
        <dbReference type="ARBA" id="ARBA00023136"/>
    </source>
</evidence>
<gene>
    <name evidence="7" type="ORF">ODV14_02680</name>
</gene>
<comment type="subcellular location">
    <subcellularLocation>
        <location evidence="1">Cell membrane</location>
        <topology evidence="1">Multi-pass membrane protein</topology>
    </subcellularLocation>
</comment>
<evidence type="ECO:0000256" key="6">
    <source>
        <dbReference type="SAM" id="Phobius"/>
    </source>
</evidence>
<reference evidence="7" key="1">
    <citation type="journal article" date="2022" name="Microorganisms">
        <title>Antibiotic Susceptibility, Resistance Gene Determinants and Corresponding Genomic Regions in Lactobacillus amylovorus Isolates Derived from Wild Boars and Domestic Pigs.</title>
        <authorList>
            <person name="Moravkova M."/>
            <person name="Kostovova I."/>
            <person name="Kavanova K."/>
            <person name="Pechar R."/>
            <person name="Stanek S."/>
            <person name="Brychta A."/>
            <person name="Zeman M."/>
            <person name="Kubasova T."/>
        </authorList>
    </citation>
    <scope>NUCLEOTIDE SEQUENCE</scope>
    <source>
        <strain evidence="7">M597B</strain>
    </source>
</reference>
<evidence type="ECO:0000313" key="7">
    <source>
        <dbReference type="EMBL" id="MDB6246260.1"/>
    </source>
</evidence>
<evidence type="ECO:0000256" key="2">
    <source>
        <dbReference type="ARBA" id="ARBA00022475"/>
    </source>
</evidence>
<feature type="transmembrane region" description="Helical" evidence="6">
    <location>
        <begin position="328"/>
        <end position="347"/>
    </location>
</feature>
<feature type="transmembrane region" description="Helical" evidence="6">
    <location>
        <begin position="43"/>
        <end position="64"/>
    </location>
</feature>
<name>A0AAW6B810_LACAM</name>
<dbReference type="RefSeq" id="WP_271326850.1">
    <property type="nucleotide sequence ID" value="NZ_JAOTHC010000006.1"/>
</dbReference>
<dbReference type="PANTHER" id="PTHR23513">
    <property type="entry name" value="INTEGRAL MEMBRANE EFFLUX PROTEIN-RELATED"/>
    <property type="match status" value="1"/>
</dbReference>
<feature type="transmembrane region" description="Helical" evidence="6">
    <location>
        <begin position="76"/>
        <end position="95"/>
    </location>
</feature>
<keyword evidence="4 6" id="KW-1133">Transmembrane helix</keyword>
<dbReference type="AlphaFoldDB" id="A0AAW6B810"/>
<comment type="caution">
    <text evidence="7">The sequence shown here is derived from an EMBL/GenBank/DDBJ whole genome shotgun (WGS) entry which is preliminary data.</text>
</comment>
<feature type="transmembrane region" description="Helical" evidence="6">
    <location>
        <begin position="386"/>
        <end position="405"/>
    </location>
</feature>
<dbReference type="Gene3D" id="1.20.1250.20">
    <property type="entry name" value="MFS general substrate transporter like domains"/>
    <property type="match status" value="1"/>
</dbReference>
<dbReference type="InterPro" id="IPR036259">
    <property type="entry name" value="MFS_trans_sf"/>
</dbReference>